<organism evidence="1 2">
    <name type="scientific">Panagrolaimus davidi</name>
    <dbReference type="NCBI Taxonomy" id="227884"/>
    <lineage>
        <taxon>Eukaryota</taxon>
        <taxon>Metazoa</taxon>
        <taxon>Ecdysozoa</taxon>
        <taxon>Nematoda</taxon>
        <taxon>Chromadorea</taxon>
        <taxon>Rhabditida</taxon>
        <taxon>Tylenchina</taxon>
        <taxon>Panagrolaimomorpha</taxon>
        <taxon>Panagrolaimoidea</taxon>
        <taxon>Panagrolaimidae</taxon>
        <taxon>Panagrolaimus</taxon>
    </lineage>
</organism>
<dbReference type="WBParaSite" id="PDA_v2.g3222.t1">
    <property type="protein sequence ID" value="PDA_v2.g3222.t1"/>
    <property type="gene ID" value="PDA_v2.g3222"/>
</dbReference>
<accession>A0A914QJ63</accession>
<name>A0A914QJ63_9BILA</name>
<sequence length="119" mass="13440">MENDRKPDDSPKKAALDPIKREFDDIIIPSNEKYPPDITAKIAPQSAESLPPENFVDDQFLIAHVTYRPSVHLGLTINSNNGIVVISGVDKDSLAFRRFEFGDLIIDVESERIKDKNEF</sequence>
<reference evidence="2" key="1">
    <citation type="submission" date="2022-11" db="UniProtKB">
        <authorList>
            <consortium name="WormBaseParasite"/>
        </authorList>
    </citation>
    <scope>IDENTIFICATION</scope>
</reference>
<proteinExistence type="predicted"/>
<dbReference type="Proteomes" id="UP000887578">
    <property type="component" value="Unplaced"/>
</dbReference>
<dbReference type="SUPFAM" id="SSF50156">
    <property type="entry name" value="PDZ domain-like"/>
    <property type="match status" value="1"/>
</dbReference>
<protein>
    <submittedName>
        <fullName evidence="2">PDZ domain-containing protein</fullName>
    </submittedName>
</protein>
<keyword evidence="1" id="KW-1185">Reference proteome</keyword>
<dbReference type="InterPro" id="IPR036034">
    <property type="entry name" value="PDZ_sf"/>
</dbReference>
<dbReference type="AlphaFoldDB" id="A0A914QJ63"/>
<evidence type="ECO:0000313" key="1">
    <source>
        <dbReference type="Proteomes" id="UP000887578"/>
    </source>
</evidence>
<evidence type="ECO:0000313" key="2">
    <source>
        <dbReference type="WBParaSite" id="PDA_v2.g3222.t1"/>
    </source>
</evidence>